<keyword evidence="2" id="KW-1185">Reference proteome</keyword>
<keyword evidence="1" id="KW-0677">Repeat</keyword>
<organism evidence="2 4">
    <name type="scientific">Petromyzon marinus</name>
    <name type="common">Sea lamprey</name>
    <dbReference type="NCBI Taxonomy" id="7757"/>
    <lineage>
        <taxon>Eukaryota</taxon>
        <taxon>Metazoa</taxon>
        <taxon>Chordata</taxon>
        <taxon>Craniata</taxon>
        <taxon>Vertebrata</taxon>
        <taxon>Cyclostomata</taxon>
        <taxon>Hyperoartia</taxon>
        <taxon>Petromyzontiformes</taxon>
        <taxon>Petromyzontidae</taxon>
        <taxon>Petromyzon</taxon>
    </lineage>
</organism>
<dbReference type="Pfam" id="PF02493">
    <property type="entry name" value="MORN"/>
    <property type="match status" value="3"/>
</dbReference>
<gene>
    <name evidence="3 4" type="primary">MORN2</name>
</gene>
<dbReference type="Gene3D" id="2.20.110.10">
    <property type="entry name" value="Histone H3 K4-specific methyltransferase SET7/9 N-terminal domain"/>
    <property type="match status" value="2"/>
</dbReference>
<dbReference type="RefSeq" id="XP_032811658.1">
    <property type="nucleotide sequence ID" value="XM_032955767.1"/>
</dbReference>
<dbReference type="SMART" id="SM00698">
    <property type="entry name" value="MORN"/>
    <property type="match status" value="3"/>
</dbReference>
<protein>
    <submittedName>
        <fullName evidence="3 4">MORN repeat-containing protein 2 isoform X1</fullName>
    </submittedName>
</protein>
<name>A0AAJ7WWW0_PETMA</name>
<dbReference type="RefSeq" id="XP_032811657.1">
    <property type="nucleotide sequence ID" value="XM_032955766.1"/>
</dbReference>
<evidence type="ECO:0000313" key="3">
    <source>
        <dbReference type="RefSeq" id="XP_032811657.1"/>
    </source>
</evidence>
<dbReference type="KEGG" id="pmrn:116943164"/>
<dbReference type="PANTHER" id="PTHR46917:SF1">
    <property type="entry name" value="MORN REPEAT-CONTAINING PROTEIN 2"/>
    <property type="match status" value="1"/>
</dbReference>
<dbReference type="PANTHER" id="PTHR46917">
    <property type="entry name" value="MORN REPEAT-CONTAINING PROTEIN 2"/>
    <property type="match status" value="1"/>
</dbReference>
<evidence type="ECO:0000256" key="1">
    <source>
        <dbReference type="ARBA" id="ARBA00022737"/>
    </source>
</evidence>
<evidence type="ECO:0000313" key="4">
    <source>
        <dbReference type="RefSeq" id="XP_032811658.1"/>
    </source>
</evidence>
<dbReference type="InterPro" id="IPR052849">
    <property type="entry name" value="MORN_repeat_protein"/>
</dbReference>
<accession>A0AAJ7WWW0</accession>
<dbReference type="SUPFAM" id="SSF82185">
    <property type="entry name" value="Histone H3 K4-specific methyltransferase SET7/9 N-terminal domain"/>
    <property type="match status" value="1"/>
</dbReference>
<dbReference type="InterPro" id="IPR003409">
    <property type="entry name" value="MORN"/>
</dbReference>
<sequence>MSSPMETNTDHGIIWRSMISLGQQFYTHLAEGEYSKSEDGVMERHGTGTHRSAGGSIYTGQWKYDKMEGTGRLVYLSGAVYEGSFHDNMYHGTGTYTWPSGVKYIGSFQHNKLKGEGMFTDTEGQEWTGMFHKKAAPGLKLKLNMG</sequence>
<proteinExistence type="predicted"/>
<dbReference type="CTD" id="729967"/>
<dbReference type="AlphaFoldDB" id="A0AAJ7WWW0"/>
<evidence type="ECO:0000313" key="2">
    <source>
        <dbReference type="Proteomes" id="UP001318040"/>
    </source>
</evidence>
<reference evidence="3 4" key="1">
    <citation type="submission" date="2025-04" db="UniProtKB">
        <authorList>
            <consortium name="RefSeq"/>
        </authorList>
    </citation>
    <scope>IDENTIFICATION</scope>
    <source>
        <tissue evidence="3 4">Sperm</tissue>
    </source>
</reference>
<dbReference type="Proteomes" id="UP001318040">
    <property type="component" value="Chromosome 17"/>
</dbReference>